<accession>A0A1G2MG70</accession>
<dbReference type="Proteomes" id="UP000176493">
    <property type="component" value="Unassembled WGS sequence"/>
</dbReference>
<dbReference type="EMBL" id="MHRJ01000019">
    <property type="protein sequence ID" value="OHA22877.1"/>
    <property type="molecule type" value="Genomic_DNA"/>
</dbReference>
<organism evidence="1 2">
    <name type="scientific">Candidatus Taylorbacteria bacterium RIFCSPHIGHO2_02_49_25</name>
    <dbReference type="NCBI Taxonomy" id="1802305"/>
    <lineage>
        <taxon>Bacteria</taxon>
        <taxon>Candidatus Tayloriibacteriota</taxon>
    </lineage>
</organism>
<gene>
    <name evidence="1" type="ORF">A2W52_03120</name>
</gene>
<reference evidence="1 2" key="1">
    <citation type="journal article" date="2016" name="Nat. Commun.">
        <title>Thousands of microbial genomes shed light on interconnected biogeochemical processes in an aquifer system.</title>
        <authorList>
            <person name="Anantharaman K."/>
            <person name="Brown C.T."/>
            <person name="Hug L.A."/>
            <person name="Sharon I."/>
            <person name="Castelle C.J."/>
            <person name="Probst A.J."/>
            <person name="Thomas B.C."/>
            <person name="Singh A."/>
            <person name="Wilkins M.J."/>
            <person name="Karaoz U."/>
            <person name="Brodie E.L."/>
            <person name="Williams K.H."/>
            <person name="Hubbard S.S."/>
            <person name="Banfield J.F."/>
        </authorList>
    </citation>
    <scope>NUCLEOTIDE SEQUENCE [LARGE SCALE GENOMIC DNA]</scope>
</reference>
<protein>
    <submittedName>
        <fullName evidence="1">Uncharacterized protein</fullName>
    </submittedName>
</protein>
<name>A0A1G2MG70_9BACT</name>
<evidence type="ECO:0000313" key="2">
    <source>
        <dbReference type="Proteomes" id="UP000176493"/>
    </source>
</evidence>
<proteinExistence type="predicted"/>
<evidence type="ECO:0000313" key="1">
    <source>
        <dbReference type="EMBL" id="OHA22877.1"/>
    </source>
</evidence>
<comment type="caution">
    <text evidence="1">The sequence shown here is derived from an EMBL/GenBank/DDBJ whole genome shotgun (WGS) entry which is preliminary data.</text>
</comment>
<dbReference type="AlphaFoldDB" id="A0A1G2MG70"/>
<sequence length="156" mass="17878">MSVYEISRDTGSVPLTLLGIDIQDDSITSVAQLQALIKAAEALGVETVKRKNSMVEVYGWMNDILLRLKYRSLRKKEKGIVRKYLRLYSGYAESHIDHLISMYAIEGKIKRRPRTQPVFPTTYTGKGTDPYVMGPKGSKMEWSDEEVIREELSRLY</sequence>